<proteinExistence type="predicted"/>
<reference evidence="1" key="1">
    <citation type="submission" date="2020-06" db="EMBL/GenBank/DDBJ databases">
        <title>Unique genomic features of the anaerobic methanotrophic archaea.</title>
        <authorList>
            <person name="Chadwick G.L."/>
            <person name="Skennerton C.T."/>
            <person name="Laso-Perez R."/>
            <person name="Leu A.O."/>
            <person name="Speth D.R."/>
            <person name="Yu H."/>
            <person name="Morgan-Lang C."/>
            <person name="Hatzenpichler R."/>
            <person name="Goudeau D."/>
            <person name="Malmstrom R."/>
            <person name="Brazelton W.J."/>
            <person name="Woyke T."/>
            <person name="Hallam S.J."/>
            <person name="Tyson G.W."/>
            <person name="Wegener G."/>
            <person name="Boetius A."/>
            <person name="Orphan V."/>
        </authorList>
    </citation>
    <scope>NUCLEOTIDE SEQUENCE</scope>
</reference>
<sequence length="98" mass="11424">MWHAIDYNDIVFCYITMFDCMRDRPLANNIYDSRIFERISDIGQGRYLAFIEELRDLQRQLTVAECLPDQLLIAYCDQQSSTGYVSLEVCDNIPSDAN</sequence>
<gene>
    <name evidence="1" type="ORF">KNGNHFEO_00017</name>
</gene>
<organism evidence="1">
    <name type="scientific">Candidatus Methanogaster sp. ANME-2c ERB4</name>
    <dbReference type="NCBI Taxonomy" id="2759911"/>
    <lineage>
        <taxon>Archaea</taxon>
        <taxon>Methanobacteriati</taxon>
        <taxon>Methanobacteriota</taxon>
        <taxon>Stenosarchaea group</taxon>
        <taxon>Methanomicrobia</taxon>
        <taxon>Methanosarcinales</taxon>
        <taxon>ANME-2 cluster</taxon>
        <taxon>Candidatus Methanogasteraceae</taxon>
        <taxon>Candidatus Methanogaster</taxon>
    </lineage>
</organism>
<dbReference type="AlphaFoldDB" id="A0A7G9YLY7"/>
<accession>A0A7G9YLY7</accession>
<evidence type="ECO:0000313" key="1">
    <source>
        <dbReference type="EMBL" id="QNO49021.1"/>
    </source>
</evidence>
<protein>
    <submittedName>
        <fullName evidence="1">Uncharacterized protein</fullName>
    </submittedName>
</protein>
<name>A0A7G9YLY7_9EURY</name>
<dbReference type="EMBL" id="MT631369">
    <property type="protein sequence ID" value="QNO49021.1"/>
    <property type="molecule type" value="Genomic_DNA"/>
</dbReference>